<feature type="active site" evidence="9">
    <location>
        <position position="120"/>
    </location>
</feature>
<evidence type="ECO:0000256" key="5">
    <source>
        <dbReference type="ARBA" id="ARBA00023098"/>
    </source>
</evidence>
<dbReference type="SUPFAM" id="SSF56024">
    <property type="entry name" value="Phospholipase D/nuclease"/>
    <property type="match status" value="2"/>
</dbReference>
<protein>
    <recommendedName>
        <fullName evidence="9">Cardiolipin synthase B</fullName>
        <shortName evidence="9">CL synthase</shortName>
        <ecNumber evidence="9">2.7.8.-</ecNumber>
    </recommendedName>
</protein>
<dbReference type="CDD" id="cd09159">
    <property type="entry name" value="PLDc_ybhO_like_2"/>
    <property type="match status" value="1"/>
</dbReference>
<dbReference type="PROSITE" id="PS50035">
    <property type="entry name" value="PLD"/>
    <property type="match status" value="2"/>
</dbReference>
<keyword evidence="4" id="KW-0677">Repeat</keyword>
<feature type="region of interest" description="Disordered" evidence="10">
    <location>
        <begin position="391"/>
        <end position="446"/>
    </location>
</feature>
<evidence type="ECO:0000313" key="12">
    <source>
        <dbReference type="EMBL" id="OZI30385.1"/>
    </source>
</evidence>
<dbReference type="EC" id="2.7.8.-" evidence="9"/>
<dbReference type="RefSeq" id="WP_256977615.1">
    <property type="nucleotide sequence ID" value="NZ_NEVM01000005.1"/>
</dbReference>
<feature type="active site" evidence="9">
    <location>
        <position position="115"/>
    </location>
</feature>
<evidence type="ECO:0000256" key="8">
    <source>
        <dbReference type="ARBA" id="ARBA00023264"/>
    </source>
</evidence>
<evidence type="ECO:0000259" key="11">
    <source>
        <dbReference type="PROSITE" id="PS50035"/>
    </source>
</evidence>
<keyword evidence="7 9" id="KW-0594">Phospholipid biosynthesis</keyword>
<feature type="domain" description="PLD phosphodiesterase" evidence="11">
    <location>
        <begin position="285"/>
        <end position="312"/>
    </location>
</feature>
<dbReference type="GO" id="GO:0032049">
    <property type="term" value="P:cardiolipin biosynthetic process"/>
    <property type="evidence" value="ECO:0007669"/>
    <property type="project" value="InterPro"/>
</dbReference>
<keyword evidence="13" id="KW-1185">Reference proteome</keyword>
<evidence type="ECO:0000313" key="13">
    <source>
        <dbReference type="Proteomes" id="UP000216020"/>
    </source>
</evidence>
<evidence type="ECO:0000256" key="1">
    <source>
        <dbReference type="ARBA" id="ARBA00022475"/>
    </source>
</evidence>
<evidence type="ECO:0000256" key="9">
    <source>
        <dbReference type="HAMAP-Rule" id="MF_01917"/>
    </source>
</evidence>
<dbReference type="InterPro" id="IPR001736">
    <property type="entry name" value="PLipase_D/transphosphatidylase"/>
</dbReference>
<accession>A0A261RZP1</accession>
<feature type="active site" evidence="9">
    <location>
        <position position="113"/>
    </location>
</feature>
<keyword evidence="8 9" id="KW-1208">Phospholipid metabolism</keyword>
<feature type="active site" evidence="9">
    <location>
        <position position="290"/>
    </location>
</feature>
<dbReference type="HAMAP" id="MF_01917">
    <property type="entry name" value="Cardiolipin_synth_ClsB"/>
    <property type="match status" value="1"/>
</dbReference>
<dbReference type="AlphaFoldDB" id="A0A261RZP1"/>
<dbReference type="GO" id="GO:0005886">
    <property type="term" value="C:plasma membrane"/>
    <property type="evidence" value="ECO:0007669"/>
    <property type="project" value="UniProtKB-SubCell"/>
</dbReference>
<dbReference type="InterPro" id="IPR030872">
    <property type="entry name" value="Cardiolipin_synth_ClsB"/>
</dbReference>
<dbReference type="PANTHER" id="PTHR21248:SF23">
    <property type="entry name" value="CARDIOLIPIN SYNTHASE B"/>
    <property type="match status" value="1"/>
</dbReference>
<feature type="active site" evidence="9">
    <location>
        <position position="297"/>
    </location>
</feature>
<keyword evidence="6 9" id="KW-0472">Membrane</keyword>
<evidence type="ECO:0000256" key="3">
    <source>
        <dbReference type="ARBA" id="ARBA00022679"/>
    </source>
</evidence>
<feature type="compositionally biased region" description="Low complexity" evidence="10">
    <location>
        <begin position="405"/>
        <end position="421"/>
    </location>
</feature>
<evidence type="ECO:0000256" key="10">
    <source>
        <dbReference type="SAM" id="MobiDB-lite"/>
    </source>
</evidence>
<evidence type="ECO:0000256" key="6">
    <source>
        <dbReference type="ARBA" id="ARBA00023136"/>
    </source>
</evidence>
<comment type="similarity">
    <text evidence="9">Belongs to the phospholipase D family. Cardiolipin synthase subfamily. ClsB sub-subfamily.</text>
</comment>
<dbReference type="Proteomes" id="UP000216020">
    <property type="component" value="Unassembled WGS sequence"/>
</dbReference>
<organism evidence="12 13">
    <name type="scientific">Bordetella genomosp. 10</name>
    <dbReference type="NCBI Taxonomy" id="1416804"/>
    <lineage>
        <taxon>Bacteria</taxon>
        <taxon>Pseudomonadati</taxon>
        <taxon>Pseudomonadota</taxon>
        <taxon>Betaproteobacteria</taxon>
        <taxon>Burkholderiales</taxon>
        <taxon>Alcaligenaceae</taxon>
        <taxon>Bordetella</taxon>
    </lineage>
</organism>
<comment type="function">
    <text evidence="9">Catalyzes the phosphatidyl group transfer from one phosphatidylglycerol molecule to another to form cardiolipin (CL) (diphosphatidylglycerol) and glycerol.</text>
</comment>
<gene>
    <name evidence="9" type="primary">clsB</name>
    <name evidence="12" type="ORF">CAL29_20340</name>
</gene>
<dbReference type="EMBL" id="NEVM01000005">
    <property type="protein sequence ID" value="OZI30385.1"/>
    <property type="molecule type" value="Genomic_DNA"/>
</dbReference>
<dbReference type="CDD" id="cd09110">
    <property type="entry name" value="PLDc_CLS_1"/>
    <property type="match status" value="1"/>
</dbReference>
<dbReference type="SMART" id="SM00155">
    <property type="entry name" value="PLDc"/>
    <property type="match status" value="2"/>
</dbReference>
<reference evidence="13" key="1">
    <citation type="submission" date="2017-05" db="EMBL/GenBank/DDBJ databases">
        <title>Complete and WGS of Bordetella genogroups.</title>
        <authorList>
            <person name="Spilker T."/>
            <person name="Lipuma J."/>
        </authorList>
    </citation>
    <scope>NUCLEOTIDE SEQUENCE [LARGE SCALE GENOMIC DNA]</scope>
    <source>
        <strain evidence="13">AU16122</strain>
    </source>
</reference>
<evidence type="ECO:0000256" key="2">
    <source>
        <dbReference type="ARBA" id="ARBA00022516"/>
    </source>
</evidence>
<keyword evidence="5 9" id="KW-0443">Lipid metabolism</keyword>
<dbReference type="Pfam" id="PF13091">
    <property type="entry name" value="PLDc_2"/>
    <property type="match status" value="2"/>
</dbReference>
<comment type="caution">
    <text evidence="12">The sequence shown here is derived from an EMBL/GenBank/DDBJ whole genome shotgun (WGS) entry which is preliminary data.</text>
</comment>
<feature type="active site" evidence="9">
    <location>
        <position position="292"/>
    </location>
</feature>
<sequence length="446" mass="49923">MSVRWIPGNDFKLLENGEAFFPRVIEAIGEARDEVLVETFILFDDKVGQALRQALIDAARRGVRVNLLVDGFGSEGLSDAFIGGMTDAGVVIQAFDPRARVLGLRTNVFRRMHRKIVVVDGRLAFVGGINYSADHLGDFGPQAKQDYAVEVHGPIVGEIHRFALNALEPPRRRRWWSKRSHAAANPPQAGSAEAMFVVRDNHRHHTDIERHYRAAIRLARRDVIIANAYFFPGYRLLRELRNAARRGVRVRLILQGEPDMPIAKLAAGMLYDYLTAAGVQIHEYCERPLHGKVASVDDTWATVGSSNLDPLSLSLNLEANVMIRDREFAGVLNERLEWLIAHHCRQPEPAPLGSRKLRRLFFGVFVYHFLRRFPSWTGWLPAHKPRLQPWRPKASAGPADPVIQADADASAAAETPYAESAGRPHEKQSMQDDGAMDGGRHAQRTA</sequence>
<evidence type="ECO:0000256" key="7">
    <source>
        <dbReference type="ARBA" id="ARBA00023209"/>
    </source>
</evidence>
<dbReference type="Gene3D" id="3.30.870.10">
    <property type="entry name" value="Endonuclease Chain A"/>
    <property type="match status" value="2"/>
</dbReference>
<dbReference type="NCBIfam" id="NF008427">
    <property type="entry name" value="PRK11263.1"/>
    <property type="match status" value="1"/>
</dbReference>
<keyword evidence="2 9" id="KW-0444">Lipid biosynthesis</keyword>
<name>A0A261RZP1_9BORD</name>
<dbReference type="PANTHER" id="PTHR21248">
    <property type="entry name" value="CARDIOLIPIN SYNTHASE"/>
    <property type="match status" value="1"/>
</dbReference>
<dbReference type="InterPro" id="IPR025202">
    <property type="entry name" value="PLD-like_dom"/>
</dbReference>
<feature type="domain" description="PLD phosphodiesterase" evidence="11">
    <location>
        <begin position="108"/>
        <end position="135"/>
    </location>
</feature>
<comment type="subcellular location">
    <subcellularLocation>
        <location evidence="9">Cell membrane</location>
        <topology evidence="9">Peripheral membrane protein</topology>
    </subcellularLocation>
</comment>
<proteinExistence type="inferred from homology"/>
<dbReference type="GO" id="GO:0008808">
    <property type="term" value="F:cardiolipin synthase activity"/>
    <property type="evidence" value="ECO:0007669"/>
    <property type="project" value="InterPro"/>
</dbReference>
<comment type="catalytic activity">
    <reaction evidence="9">
        <text>2 a 1,2-diacyl-sn-glycero-3-phospho-(1'-sn-glycerol) = a cardiolipin + glycerol</text>
        <dbReference type="Rhea" id="RHEA:31451"/>
        <dbReference type="ChEBI" id="CHEBI:17754"/>
        <dbReference type="ChEBI" id="CHEBI:62237"/>
        <dbReference type="ChEBI" id="CHEBI:64716"/>
    </reaction>
</comment>
<evidence type="ECO:0000256" key="4">
    <source>
        <dbReference type="ARBA" id="ARBA00022737"/>
    </source>
</evidence>
<keyword evidence="3 9" id="KW-0808">Transferase</keyword>
<keyword evidence="1 9" id="KW-1003">Cell membrane</keyword>